<protein>
    <recommendedName>
        <fullName evidence="2">histidine kinase</fullName>
        <ecNumber evidence="2">2.7.13.3</ecNumber>
    </recommendedName>
</protein>
<dbReference type="Gene3D" id="3.30.565.10">
    <property type="entry name" value="Histidine kinase-like ATPase, C-terminal domain"/>
    <property type="match status" value="1"/>
</dbReference>
<dbReference type="PRINTS" id="PR00344">
    <property type="entry name" value="BCTRLSENSOR"/>
</dbReference>
<dbReference type="SUPFAM" id="SSF52172">
    <property type="entry name" value="CheY-like"/>
    <property type="match status" value="1"/>
</dbReference>
<dbReference type="STRING" id="1212489.Ldro_0142"/>
<dbReference type="InterPro" id="IPR035965">
    <property type="entry name" value="PAS-like_dom_sf"/>
</dbReference>
<sequence>MNFEEEEKLQKIIAEKDKEIARLKASLEQEKLKIKNELQATQDYYESILAVMPGHVYWLDKNNVFLGCNDLQAANAKLQSRKEIVGKTNFDLPWKDQAEELNRLNNLVMESGMPHTAEEYAVMVNGLAIYFSQKTPLRDKNNKIIGVLGVSIDITERKKMEVALRRAKEAAEVANHAKTEFIANMSHDIHTPLSGILGLSKLLEDKLQSPEEKQYTQWISESGRQLLELLNRVLQVVSDDNLKETEVNEEIVDLRQLTQGIIHLMLPAVKIKNLDLVFDIDDAVPEKLITDGQKLQRILLNLLSNAIKFTEKGTITLKLKVVVDDTEYVQLQFSVQDTGIGIPDELQTQIFDRFFRIETSCTNEQNELADHGVGLHVAQNYVVLLGGEINLESKLGKGSIFYFTLPMKVINYSNGTDLQNAEIVKESPLFFTEMATSESSPFVLLIETNEVALRFLEGLCVQTGCRFLSASDREQVLQLVKEKDFDLIITDVESPRISADELTHSIRKWEKSSDKNAVPIVGLTSHALDASEGSLPSGMNKIISKPVDLVIMQKLLREFGLLKGN</sequence>
<dbReference type="InterPro" id="IPR001789">
    <property type="entry name" value="Sig_transdc_resp-reg_receiver"/>
</dbReference>
<comment type="catalytic activity">
    <reaction evidence="1">
        <text>ATP + protein L-histidine = ADP + protein N-phospho-L-histidine.</text>
        <dbReference type="EC" id="2.7.13.3"/>
    </reaction>
</comment>
<dbReference type="PATRIC" id="fig|1212489.4.peg.143"/>
<comment type="caution">
    <text evidence="10">The sequence shown here is derived from an EMBL/GenBank/DDBJ whole genome shotgun (WGS) entry which is preliminary data.</text>
</comment>
<dbReference type="OrthoDB" id="6187449at2"/>
<evidence type="ECO:0000256" key="5">
    <source>
        <dbReference type="PROSITE-ProRule" id="PRU00169"/>
    </source>
</evidence>
<dbReference type="Pfam" id="PF00072">
    <property type="entry name" value="Response_reg"/>
    <property type="match status" value="1"/>
</dbReference>
<dbReference type="InterPro" id="IPR036097">
    <property type="entry name" value="HisK_dim/P_sf"/>
</dbReference>
<dbReference type="SUPFAM" id="SSF55785">
    <property type="entry name" value="PYP-like sensor domain (PAS domain)"/>
    <property type="match status" value="1"/>
</dbReference>
<evidence type="ECO:0000259" key="9">
    <source>
        <dbReference type="PROSITE" id="PS50113"/>
    </source>
</evidence>
<dbReference type="CDD" id="cd17546">
    <property type="entry name" value="REC_hyHK_CKI1_RcsC-like"/>
    <property type="match status" value="1"/>
</dbReference>
<dbReference type="CDD" id="cd00082">
    <property type="entry name" value="HisKA"/>
    <property type="match status" value="1"/>
</dbReference>
<dbReference type="Gene3D" id="1.10.287.130">
    <property type="match status" value="1"/>
</dbReference>
<feature type="modified residue" description="4-aspartylphosphate" evidence="5">
    <location>
        <position position="491"/>
    </location>
</feature>
<dbReference type="Proteomes" id="UP000054736">
    <property type="component" value="Unassembled WGS sequence"/>
</dbReference>
<organism evidence="10 11">
    <name type="scientific">Legionella drozanskii LLAP-1</name>
    <dbReference type="NCBI Taxonomy" id="1212489"/>
    <lineage>
        <taxon>Bacteria</taxon>
        <taxon>Pseudomonadati</taxon>
        <taxon>Pseudomonadota</taxon>
        <taxon>Gammaproteobacteria</taxon>
        <taxon>Legionellales</taxon>
        <taxon>Legionellaceae</taxon>
        <taxon>Legionella</taxon>
    </lineage>
</organism>
<evidence type="ECO:0000256" key="4">
    <source>
        <dbReference type="ARBA" id="ARBA00023012"/>
    </source>
</evidence>
<dbReference type="InterPro" id="IPR003661">
    <property type="entry name" value="HisK_dim/P_dom"/>
</dbReference>
<dbReference type="SMART" id="SM00388">
    <property type="entry name" value="HisKA"/>
    <property type="match status" value="1"/>
</dbReference>
<dbReference type="InterPro" id="IPR036890">
    <property type="entry name" value="HATPase_C_sf"/>
</dbReference>
<evidence type="ECO:0000256" key="3">
    <source>
        <dbReference type="ARBA" id="ARBA00022553"/>
    </source>
</evidence>
<reference evidence="10 11" key="1">
    <citation type="submission" date="2015-11" db="EMBL/GenBank/DDBJ databases">
        <title>Genomic analysis of 38 Legionella species identifies large and diverse effector repertoires.</title>
        <authorList>
            <person name="Burstein D."/>
            <person name="Amaro F."/>
            <person name="Zusman T."/>
            <person name="Lifshitz Z."/>
            <person name="Cohen O."/>
            <person name="Gilbert J.A."/>
            <person name="Pupko T."/>
            <person name="Shuman H.A."/>
            <person name="Segal G."/>
        </authorList>
    </citation>
    <scope>NUCLEOTIDE SEQUENCE [LARGE SCALE GENOMIC DNA]</scope>
    <source>
        <strain evidence="10 11">ATCC 700990</strain>
    </source>
</reference>
<feature type="coiled-coil region" evidence="6">
    <location>
        <begin position="6"/>
        <end position="44"/>
    </location>
</feature>
<dbReference type="SMART" id="SM00448">
    <property type="entry name" value="REC"/>
    <property type="match status" value="1"/>
</dbReference>
<keyword evidence="11" id="KW-1185">Reference proteome</keyword>
<evidence type="ECO:0000259" key="7">
    <source>
        <dbReference type="PROSITE" id="PS50109"/>
    </source>
</evidence>
<dbReference type="PROSITE" id="PS50113">
    <property type="entry name" value="PAC"/>
    <property type="match status" value="1"/>
</dbReference>
<dbReference type="AlphaFoldDB" id="A0A0W0TE01"/>
<dbReference type="PROSITE" id="PS50109">
    <property type="entry name" value="HIS_KIN"/>
    <property type="match status" value="1"/>
</dbReference>
<keyword evidence="4" id="KW-0902">Two-component regulatory system</keyword>
<feature type="domain" description="Histidine kinase" evidence="7">
    <location>
        <begin position="184"/>
        <end position="409"/>
    </location>
</feature>
<dbReference type="Pfam" id="PF00512">
    <property type="entry name" value="HisKA"/>
    <property type="match status" value="1"/>
</dbReference>
<feature type="domain" description="Response regulatory" evidence="8">
    <location>
        <begin position="442"/>
        <end position="560"/>
    </location>
</feature>
<dbReference type="EC" id="2.7.13.3" evidence="2"/>
<dbReference type="FunFam" id="3.30.565.10:FF:000010">
    <property type="entry name" value="Sensor histidine kinase RcsC"/>
    <property type="match status" value="1"/>
</dbReference>
<dbReference type="Gene3D" id="3.40.50.2300">
    <property type="match status" value="1"/>
</dbReference>
<accession>A0A0W0TE01</accession>
<dbReference type="InterPro" id="IPR000014">
    <property type="entry name" value="PAS"/>
</dbReference>
<dbReference type="Pfam" id="PF02518">
    <property type="entry name" value="HATPase_c"/>
    <property type="match status" value="1"/>
</dbReference>
<dbReference type="CDD" id="cd16922">
    <property type="entry name" value="HATPase_EvgS-ArcB-TorS-like"/>
    <property type="match status" value="1"/>
</dbReference>
<evidence type="ECO:0000256" key="1">
    <source>
        <dbReference type="ARBA" id="ARBA00000085"/>
    </source>
</evidence>
<dbReference type="InterPro" id="IPR011006">
    <property type="entry name" value="CheY-like_superfamily"/>
</dbReference>
<dbReference type="InterPro" id="IPR013656">
    <property type="entry name" value="PAS_4"/>
</dbReference>
<dbReference type="InterPro" id="IPR004358">
    <property type="entry name" value="Sig_transdc_His_kin-like_C"/>
</dbReference>
<evidence type="ECO:0000313" key="10">
    <source>
        <dbReference type="EMBL" id="KTC93792.1"/>
    </source>
</evidence>
<dbReference type="Gene3D" id="3.30.450.20">
    <property type="entry name" value="PAS domain"/>
    <property type="match status" value="1"/>
</dbReference>
<dbReference type="SMART" id="SM00387">
    <property type="entry name" value="HATPase_c"/>
    <property type="match status" value="1"/>
</dbReference>
<evidence type="ECO:0000313" key="11">
    <source>
        <dbReference type="Proteomes" id="UP000054736"/>
    </source>
</evidence>
<dbReference type="PANTHER" id="PTHR45339:SF1">
    <property type="entry name" value="HYBRID SIGNAL TRANSDUCTION HISTIDINE KINASE J"/>
    <property type="match status" value="1"/>
</dbReference>
<evidence type="ECO:0000256" key="6">
    <source>
        <dbReference type="SAM" id="Coils"/>
    </source>
</evidence>
<dbReference type="PROSITE" id="PS50110">
    <property type="entry name" value="RESPONSE_REGULATORY"/>
    <property type="match status" value="1"/>
</dbReference>
<gene>
    <name evidence="10" type="ORF">Ldro_0142</name>
</gene>
<dbReference type="PANTHER" id="PTHR45339">
    <property type="entry name" value="HYBRID SIGNAL TRANSDUCTION HISTIDINE KINASE J"/>
    <property type="match status" value="1"/>
</dbReference>
<feature type="domain" description="PAC" evidence="9">
    <location>
        <begin position="115"/>
        <end position="166"/>
    </location>
</feature>
<evidence type="ECO:0000259" key="8">
    <source>
        <dbReference type="PROSITE" id="PS50110"/>
    </source>
</evidence>
<name>A0A0W0TE01_9GAMM</name>
<keyword evidence="3 5" id="KW-0597">Phosphoprotein</keyword>
<dbReference type="InterPro" id="IPR000700">
    <property type="entry name" value="PAS-assoc_C"/>
</dbReference>
<dbReference type="SUPFAM" id="SSF55874">
    <property type="entry name" value="ATPase domain of HSP90 chaperone/DNA topoisomerase II/histidine kinase"/>
    <property type="match status" value="1"/>
</dbReference>
<dbReference type="InterPro" id="IPR003594">
    <property type="entry name" value="HATPase_dom"/>
</dbReference>
<dbReference type="InterPro" id="IPR005467">
    <property type="entry name" value="His_kinase_dom"/>
</dbReference>
<dbReference type="GO" id="GO:0000155">
    <property type="term" value="F:phosphorelay sensor kinase activity"/>
    <property type="evidence" value="ECO:0007669"/>
    <property type="project" value="InterPro"/>
</dbReference>
<proteinExistence type="predicted"/>
<dbReference type="Pfam" id="PF08448">
    <property type="entry name" value="PAS_4"/>
    <property type="match status" value="1"/>
</dbReference>
<dbReference type="EMBL" id="LNXY01000001">
    <property type="protein sequence ID" value="KTC93792.1"/>
    <property type="molecule type" value="Genomic_DNA"/>
</dbReference>
<dbReference type="SUPFAM" id="SSF47384">
    <property type="entry name" value="Homodimeric domain of signal transducing histidine kinase"/>
    <property type="match status" value="1"/>
</dbReference>
<keyword evidence="10" id="KW-0808">Transferase</keyword>
<keyword evidence="6" id="KW-0175">Coiled coil</keyword>
<evidence type="ECO:0000256" key="2">
    <source>
        <dbReference type="ARBA" id="ARBA00012438"/>
    </source>
</evidence>
<keyword evidence="10" id="KW-0418">Kinase</keyword>
<dbReference type="NCBIfam" id="TIGR00229">
    <property type="entry name" value="sensory_box"/>
    <property type="match status" value="1"/>
</dbReference>